<name>A0A8S5V1H9_9CAUD</name>
<evidence type="ECO:0000313" key="1">
    <source>
        <dbReference type="EMBL" id="DAG00608.1"/>
    </source>
</evidence>
<proteinExistence type="predicted"/>
<reference evidence="1" key="1">
    <citation type="journal article" date="2021" name="Proc. Natl. Acad. Sci. U.S.A.">
        <title>A Catalog of Tens of Thousands of Viruses from Human Metagenomes Reveals Hidden Associations with Chronic Diseases.</title>
        <authorList>
            <person name="Tisza M.J."/>
            <person name="Buck C.B."/>
        </authorList>
    </citation>
    <scope>NUCLEOTIDE SEQUENCE</scope>
    <source>
        <strain evidence="1">CtJ2i1</strain>
    </source>
</reference>
<dbReference type="EMBL" id="BK016182">
    <property type="protein sequence ID" value="DAG00608.1"/>
    <property type="molecule type" value="Genomic_DNA"/>
</dbReference>
<protein>
    <submittedName>
        <fullName evidence="1">Uncharacterized protein</fullName>
    </submittedName>
</protein>
<accession>A0A8S5V1H9</accession>
<sequence length="86" mass="9773">MNTIVSTLGLNLALNSRGIYNVTVIDTMENGNGLDVEFKRPDCYYKGSIVSWVLGEEITPEETHELVERAIKMPRRRMAVRATFIK</sequence>
<organism evidence="1">
    <name type="scientific">Myoviridae sp. ctJ2i1</name>
    <dbReference type="NCBI Taxonomy" id="2825079"/>
    <lineage>
        <taxon>Viruses</taxon>
        <taxon>Duplodnaviria</taxon>
        <taxon>Heunggongvirae</taxon>
        <taxon>Uroviricota</taxon>
        <taxon>Caudoviricetes</taxon>
    </lineage>
</organism>